<protein>
    <submittedName>
        <fullName evidence="2">Uncharacterized protein</fullName>
    </submittedName>
</protein>
<evidence type="ECO:0000313" key="2">
    <source>
        <dbReference type="EMBL" id="STU77940.1"/>
    </source>
</evidence>
<feature type="transmembrane region" description="Helical" evidence="1">
    <location>
        <begin position="44"/>
        <end position="70"/>
    </location>
</feature>
<evidence type="ECO:0000256" key="1">
    <source>
        <dbReference type="SAM" id="Phobius"/>
    </source>
</evidence>
<keyword evidence="1" id="KW-0812">Transmembrane</keyword>
<gene>
    <name evidence="2" type="ORF">NCTC204_01268</name>
</gene>
<accession>A0A377ZNX4</accession>
<evidence type="ECO:0000313" key="3">
    <source>
        <dbReference type="Proteomes" id="UP000255192"/>
    </source>
</evidence>
<feature type="transmembrane region" description="Helical" evidence="1">
    <location>
        <begin position="7"/>
        <end position="24"/>
    </location>
</feature>
<dbReference type="EMBL" id="UGMD01000002">
    <property type="protein sequence ID" value="STU77940.1"/>
    <property type="molecule type" value="Genomic_DNA"/>
</dbReference>
<reference evidence="2 3" key="1">
    <citation type="submission" date="2018-06" db="EMBL/GenBank/DDBJ databases">
        <authorList>
            <consortium name="Pathogen Informatics"/>
            <person name="Doyle S."/>
        </authorList>
    </citation>
    <scope>NUCLEOTIDE SEQUENCE [LARGE SCALE GENOMIC DNA]</scope>
    <source>
        <strain evidence="2 3">NCTC204</strain>
    </source>
</reference>
<sequence length="141" mass="15466">MSLVYNLFYGMVLVMYLLILGMSLNNPYKPAGGFGWLIQDSLDMLSLLLLSFGGILAVLELIGPTAWLLSHRVADWMKMRSAMRHYLQGAAAIPRSRRSCNVQYPNTTIIIPRADDAGFRDVAGEGSSPALVRSGSATRDT</sequence>
<dbReference type="Proteomes" id="UP000255192">
    <property type="component" value="Unassembled WGS sequence"/>
</dbReference>
<organism evidence="2 3">
    <name type="scientific">Klebsiella pneumoniae</name>
    <dbReference type="NCBI Taxonomy" id="573"/>
    <lineage>
        <taxon>Bacteria</taxon>
        <taxon>Pseudomonadati</taxon>
        <taxon>Pseudomonadota</taxon>
        <taxon>Gammaproteobacteria</taxon>
        <taxon>Enterobacterales</taxon>
        <taxon>Enterobacteriaceae</taxon>
        <taxon>Klebsiella/Raoultella group</taxon>
        <taxon>Klebsiella</taxon>
        <taxon>Klebsiella pneumoniae complex</taxon>
    </lineage>
</organism>
<name>A0A377ZNX4_KLEPN</name>
<proteinExistence type="predicted"/>
<keyword evidence="1" id="KW-0472">Membrane</keyword>
<dbReference type="AlphaFoldDB" id="A0A377ZNX4"/>
<keyword evidence="1" id="KW-1133">Transmembrane helix</keyword>